<sequence length="729" mass="81819">MAAVVSDQYVPAFNAFQSQLNTLCIKEFPCGLGPWREPDANFQKPRKIRLKSITGRIHRPPVDLNLSREPDAQSERTEALQELVASKFSPWHLDYSWSDEARELREIAVKSPWLIDTQFVLNHFRTLKIVDKGVTEVDARLLQLENLTELTLTANFIRRVNSKHLPKSLQVLELYANEISDISGLCVRPPLLLHLGLGYNSICFIDDYITGDYWPALLSLDLSNNNLTDLLDIVRKVYTLPKLRNLILLGNPLSLIPGYRGYTIDSLQKLSVLDDIRISADDRHHFKGLAHRREYILDEAKVALEVTYLKGVPLPEEVKFPDEQPEYPIIERNYYVQFMFPADLSAHASHLHNMTHDDFDLVTVTDAEHHDGISDMQSARLEAGSAQSGSQPEKNVFFNQHPETKVLEGLTLPLIEETEEPPRTARAVGTQGGQGGVFKDKSETPVETKPKIPLSPITSVAKPWAEDIELEWKAEVTRFDLTVLRDFFKQGMDFSIVEKMVLCYPKEEEENVETPTGSKKGKDGGKDKTDAKGKKGAEPAKKDKKDAGKNAGKNAGKDTKKGKDDKGKKKKKGEEQELRREAPQLTTLAMFHIPLAEFLEGEFDYTNVFTKGGVEITPSTARSITSADQKKTKAGKGKKGETPDKKDKDKEKDKKKDPPPRGKGKDDKKGGKDDKKGKKGAHAQAPEDGDETPPPPPPLEVQVAVRLHHWTTALDSLKEEERNRNGIEQ</sequence>
<protein>
    <recommendedName>
        <fullName evidence="6">Leucine-rich repeat-containing protein 43</fullName>
    </recommendedName>
</protein>
<dbReference type="PANTHER" id="PTHR15454:SF19">
    <property type="entry name" value="LEUCINE-RICH REPEAT-CONTAINING PROTEIN 51"/>
    <property type="match status" value="1"/>
</dbReference>
<comment type="caution">
    <text evidence="4">The sequence shown here is derived from an EMBL/GenBank/DDBJ whole genome shotgun (WGS) entry which is preliminary data.</text>
</comment>
<feature type="compositionally biased region" description="Basic and acidic residues" evidence="3">
    <location>
        <begin position="555"/>
        <end position="582"/>
    </location>
</feature>
<evidence type="ECO:0000256" key="2">
    <source>
        <dbReference type="ARBA" id="ARBA00022737"/>
    </source>
</evidence>
<dbReference type="AlphaFoldDB" id="A0AAN9FWW5"/>
<evidence type="ECO:0000313" key="4">
    <source>
        <dbReference type="EMBL" id="KAK7088188.1"/>
    </source>
</evidence>
<feature type="compositionally biased region" description="Basic and acidic residues" evidence="3">
    <location>
        <begin position="438"/>
        <end position="450"/>
    </location>
</feature>
<dbReference type="PANTHER" id="PTHR15454">
    <property type="entry name" value="NISCHARIN RELATED"/>
    <property type="match status" value="1"/>
</dbReference>
<dbReference type="PROSITE" id="PS51450">
    <property type="entry name" value="LRR"/>
    <property type="match status" value="2"/>
</dbReference>
<keyword evidence="2" id="KW-0677">Repeat</keyword>
<reference evidence="4 5" key="1">
    <citation type="submission" date="2024-02" db="EMBL/GenBank/DDBJ databases">
        <title>Chromosome-scale genome assembly of the rough periwinkle Littorina saxatilis.</title>
        <authorList>
            <person name="De Jode A."/>
            <person name="Faria R."/>
            <person name="Formenti G."/>
            <person name="Sims Y."/>
            <person name="Smith T.P."/>
            <person name="Tracey A."/>
            <person name="Wood J.M.D."/>
            <person name="Zagrodzka Z.B."/>
            <person name="Johannesson K."/>
            <person name="Butlin R.K."/>
            <person name="Leder E.H."/>
        </authorList>
    </citation>
    <scope>NUCLEOTIDE SEQUENCE [LARGE SCALE GENOMIC DNA]</scope>
    <source>
        <strain evidence="4">Snail1</strain>
        <tissue evidence="4">Muscle</tissue>
    </source>
</reference>
<dbReference type="EMBL" id="JBAMIC010004070">
    <property type="protein sequence ID" value="KAK7088188.1"/>
    <property type="molecule type" value="Genomic_DNA"/>
</dbReference>
<feature type="region of interest" description="Disordered" evidence="3">
    <location>
        <begin position="507"/>
        <end position="588"/>
    </location>
</feature>
<evidence type="ECO:0000256" key="3">
    <source>
        <dbReference type="SAM" id="MobiDB-lite"/>
    </source>
</evidence>
<dbReference type="GO" id="GO:0005737">
    <property type="term" value="C:cytoplasm"/>
    <property type="evidence" value="ECO:0007669"/>
    <property type="project" value="TreeGrafter"/>
</dbReference>
<dbReference type="Gene3D" id="3.80.10.10">
    <property type="entry name" value="Ribonuclease Inhibitor"/>
    <property type="match status" value="2"/>
</dbReference>
<keyword evidence="1" id="KW-0433">Leucine-rich repeat</keyword>
<dbReference type="InterPro" id="IPR001611">
    <property type="entry name" value="Leu-rich_rpt"/>
</dbReference>
<feature type="compositionally biased region" description="Basic and acidic residues" evidence="3">
    <location>
        <begin position="520"/>
        <end position="548"/>
    </location>
</feature>
<dbReference type="Pfam" id="PF14580">
    <property type="entry name" value="LRR_9"/>
    <property type="match status" value="1"/>
</dbReference>
<feature type="compositionally biased region" description="Polar residues" evidence="3">
    <location>
        <begin position="617"/>
        <end position="627"/>
    </location>
</feature>
<accession>A0AAN9FWW5</accession>
<dbReference type="Proteomes" id="UP001374579">
    <property type="component" value="Unassembled WGS sequence"/>
</dbReference>
<organism evidence="4 5">
    <name type="scientific">Littorina saxatilis</name>
    <dbReference type="NCBI Taxonomy" id="31220"/>
    <lineage>
        <taxon>Eukaryota</taxon>
        <taxon>Metazoa</taxon>
        <taxon>Spiralia</taxon>
        <taxon>Lophotrochozoa</taxon>
        <taxon>Mollusca</taxon>
        <taxon>Gastropoda</taxon>
        <taxon>Caenogastropoda</taxon>
        <taxon>Littorinimorpha</taxon>
        <taxon>Littorinoidea</taxon>
        <taxon>Littorinidae</taxon>
        <taxon>Littorina</taxon>
    </lineage>
</organism>
<keyword evidence="5" id="KW-1185">Reference proteome</keyword>
<dbReference type="InterPro" id="IPR032675">
    <property type="entry name" value="LRR_dom_sf"/>
</dbReference>
<feature type="compositionally biased region" description="Basic and acidic residues" evidence="3">
    <location>
        <begin position="638"/>
        <end position="676"/>
    </location>
</feature>
<feature type="region of interest" description="Disordered" evidence="3">
    <location>
        <begin position="613"/>
        <end position="702"/>
    </location>
</feature>
<dbReference type="SUPFAM" id="SSF52075">
    <property type="entry name" value="Outer arm dynein light chain 1"/>
    <property type="match status" value="1"/>
</dbReference>
<evidence type="ECO:0000256" key="1">
    <source>
        <dbReference type="ARBA" id="ARBA00022614"/>
    </source>
</evidence>
<proteinExistence type="predicted"/>
<evidence type="ECO:0008006" key="6">
    <source>
        <dbReference type="Google" id="ProtNLM"/>
    </source>
</evidence>
<evidence type="ECO:0000313" key="5">
    <source>
        <dbReference type="Proteomes" id="UP001374579"/>
    </source>
</evidence>
<feature type="region of interest" description="Disordered" evidence="3">
    <location>
        <begin position="420"/>
        <end position="450"/>
    </location>
</feature>
<gene>
    <name evidence="4" type="ORF">V1264_022132</name>
</gene>
<name>A0AAN9FWW5_9CAEN</name>